<dbReference type="SUPFAM" id="SSF50494">
    <property type="entry name" value="Trypsin-like serine proteases"/>
    <property type="match status" value="1"/>
</dbReference>
<dbReference type="InterPro" id="IPR008969">
    <property type="entry name" value="CarboxyPept-like_regulatory"/>
</dbReference>
<dbReference type="SUPFAM" id="SSF49464">
    <property type="entry name" value="Carboxypeptidase regulatory domain-like"/>
    <property type="match status" value="1"/>
</dbReference>
<gene>
    <name evidence="4" type="ORF">CUN51_02585</name>
</gene>
<dbReference type="Proteomes" id="UP000228921">
    <property type="component" value="Unassembled WGS sequence"/>
</dbReference>
<dbReference type="InterPro" id="IPR051201">
    <property type="entry name" value="Chloro_Bact_Ser_Proteases"/>
</dbReference>
<evidence type="ECO:0000256" key="2">
    <source>
        <dbReference type="ARBA" id="ARBA00022801"/>
    </source>
</evidence>
<feature type="signal peptide" evidence="3">
    <location>
        <begin position="1"/>
        <end position="24"/>
    </location>
</feature>
<keyword evidence="1" id="KW-0645">Protease</keyword>
<sequence length="761" mass="83197">MRKIFHALLALVLCVIGLPVPLQARAQAPLDLEQLQRATVQITQVFTNAVGQTVISCIGSGTIVSADGLILTNAHVALPIASCRSDRIVVALTVRIGEAPVPKYYAEVLSVNYGWDLAVLQVARTLDDRPVNREALLLPFVELGNSDEVVLDQTVEFVGYAVPERDPTASSTARVVRGTISGFTAEARVGERAWLKTRAALPGTMSGGGAYDTQGRLIGIPTVEPPTSGLVRGTEENCRRIQDSNGDGRVDENDLCVPVSGFVNGLRPSRLARGLILAAQLEITPFSQQELPVQQPLSLEEIGQNVAGAPQFRRLFFSTGVDLAGNPTRVIRRAPTGINTLYLFFDYANMRDGIIYELRVLRDGVLDPTFSLAPATWSGGRNGMWYIGSTAQVYPNGNYEFILFIEGVRVANASITVGGGPTTEPEFSNILFGVQDLNFQLVNTGNILPVSNVINAEFVYTNMVDGTPWRQAWYYQDLRISEVNDIWSGGSNGKRLITASAPVENPLQPGRYRLELYIEDRLAATSDLIMAGGQVDLSTEVFTDLTFASELNNGVPSGIIGVTFPNTITDLYAIFNWRDIAAGTPFTWRWTVDNNPLFEVTQPWTNPTTGNGTWLRLRPNRLLPEGSYRLELLIGGVVKASATARVGIGQLPIRLFVRAEGVLVQGQIVDAETNEGIAGVSVIFLKPLFDVADFTWQMSEVYDIAFTDLNGRFALSRLLGRGERYSIIISARGYLPITTDGFRIARDEVGPIELRLELNRD</sequence>
<dbReference type="InterPro" id="IPR009003">
    <property type="entry name" value="Peptidase_S1_PA"/>
</dbReference>
<evidence type="ECO:0000313" key="5">
    <source>
        <dbReference type="Proteomes" id="UP000228921"/>
    </source>
</evidence>
<dbReference type="GO" id="GO:0006508">
    <property type="term" value="P:proteolysis"/>
    <property type="evidence" value="ECO:0007669"/>
    <property type="project" value="UniProtKB-KW"/>
</dbReference>
<dbReference type="PANTHER" id="PTHR43343:SF3">
    <property type="entry name" value="PROTEASE DO-LIKE 8, CHLOROPLASTIC"/>
    <property type="match status" value="1"/>
</dbReference>
<dbReference type="Gene3D" id="2.40.10.120">
    <property type="match status" value="1"/>
</dbReference>
<dbReference type="EMBL" id="PGTK01000002">
    <property type="protein sequence ID" value="PJF31848.1"/>
    <property type="molecule type" value="Genomic_DNA"/>
</dbReference>
<accession>A0A2M8P2T1</accession>
<dbReference type="AlphaFoldDB" id="A0A2M8P2T1"/>
<dbReference type="GO" id="GO:0008233">
    <property type="term" value="F:peptidase activity"/>
    <property type="evidence" value="ECO:0007669"/>
    <property type="project" value="UniProtKB-KW"/>
</dbReference>
<dbReference type="InterPro" id="IPR018247">
    <property type="entry name" value="EF_Hand_1_Ca_BS"/>
</dbReference>
<evidence type="ECO:0000256" key="3">
    <source>
        <dbReference type="SAM" id="SignalP"/>
    </source>
</evidence>
<dbReference type="PANTHER" id="PTHR43343">
    <property type="entry name" value="PEPTIDASE S12"/>
    <property type="match status" value="1"/>
</dbReference>
<feature type="chain" id="PRO_5014766995" description="Serine protease" evidence="3">
    <location>
        <begin position="25"/>
        <end position="761"/>
    </location>
</feature>
<evidence type="ECO:0000256" key="1">
    <source>
        <dbReference type="ARBA" id="ARBA00022670"/>
    </source>
</evidence>
<evidence type="ECO:0000313" key="4">
    <source>
        <dbReference type="EMBL" id="PJF31848.1"/>
    </source>
</evidence>
<comment type="caution">
    <text evidence="4">The sequence shown here is derived from an EMBL/GenBank/DDBJ whole genome shotgun (WGS) entry which is preliminary data.</text>
</comment>
<protein>
    <recommendedName>
        <fullName evidence="6">Serine protease</fullName>
    </recommendedName>
</protein>
<dbReference type="Pfam" id="PF13365">
    <property type="entry name" value="Trypsin_2"/>
    <property type="match status" value="1"/>
</dbReference>
<dbReference type="Gene3D" id="2.60.40.1120">
    <property type="entry name" value="Carboxypeptidase-like, regulatory domain"/>
    <property type="match status" value="1"/>
</dbReference>
<organism evidence="4 5">
    <name type="scientific">Candidatus Thermofonsia Clade 1 bacterium</name>
    <dbReference type="NCBI Taxonomy" id="2364210"/>
    <lineage>
        <taxon>Bacteria</taxon>
        <taxon>Bacillati</taxon>
        <taxon>Chloroflexota</taxon>
        <taxon>Candidatus Thermofontia</taxon>
        <taxon>Candidatus Thermofonsia Clade 1</taxon>
    </lineage>
</organism>
<keyword evidence="2" id="KW-0378">Hydrolase</keyword>
<name>A0A2M8P2T1_9CHLR</name>
<proteinExistence type="predicted"/>
<keyword evidence="3" id="KW-0732">Signal</keyword>
<evidence type="ECO:0008006" key="6">
    <source>
        <dbReference type="Google" id="ProtNLM"/>
    </source>
</evidence>
<dbReference type="PROSITE" id="PS00018">
    <property type="entry name" value="EF_HAND_1"/>
    <property type="match status" value="1"/>
</dbReference>
<reference evidence="4 5" key="1">
    <citation type="submission" date="2017-11" db="EMBL/GenBank/DDBJ databases">
        <title>Evolution of Phototrophy in the Chloroflexi Phylum Driven by Horizontal Gene Transfer.</title>
        <authorList>
            <person name="Ward L.M."/>
            <person name="Hemp J."/>
            <person name="Shih P.M."/>
            <person name="Mcglynn S.E."/>
            <person name="Fischer W."/>
        </authorList>
    </citation>
    <scope>NUCLEOTIDE SEQUENCE [LARGE SCALE GENOMIC DNA]</scope>
    <source>
        <strain evidence="4">CP2_2F</strain>
    </source>
</reference>